<gene>
    <name evidence="1" type="ORF">AFUS01_LOCUS25391</name>
</gene>
<organism evidence="1 2">
    <name type="scientific">Allacma fusca</name>
    <dbReference type="NCBI Taxonomy" id="39272"/>
    <lineage>
        <taxon>Eukaryota</taxon>
        <taxon>Metazoa</taxon>
        <taxon>Ecdysozoa</taxon>
        <taxon>Arthropoda</taxon>
        <taxon>Hexapoda</taxon>
        <taxon>Collembola</taxon>
        <taxon>Symphypleona</taxon>
        <taxon>Sminthuridae</taxon>
        <taxon>Allacma</taxon>
    </lineage>
</organism>
<sequence>MPSTQDQIEAALWSILASVGQQDHMYLQPLAEGVQQGNYLAMDFPVDQVLLEKAVKVSSLIANLIFQLYFEGYNGAALNGPVQSAYNDNVGLHGFGRVSQNQPKPLTSSDYASEFAAADNRMLSSAMSRTPNFSVSNFTVNEAKKHQHTVICA</sequence>
<name>A0A8J2KKM3_9HEXA</name>
<dbReference type="EMBL" id="CAJVCH010327455">
    <property type="protein sequence ID" value="CAG7786842.1"/>
    <property type="molecule type" value="Genomic_DNA"/>
</dbReference>
<evidence type="ECO:0000313" key="1">
    <source>
        <dbReference type="EMBL" id="CAG7786842.1"/>
    </source>
</evidence>
<accession>A0A8J2KKM3</accession>
<proteinExistence type="predicted"/>
<protein>
    <submittedName>
        <fullName evidence="1">Uncharacterized protein</fullName>
    </submittedName>
</protein>
<keyword evidence="2" id="KW-1185">Reference proteome</keyword>
<reference evidence="1" key="1">
    <citation type="submission" date="2021-06" db="EMBL/GenBank/DDBJ databases">
        <authorList>
            <person name="Hodson N. C."/>
            <person name="Mongue J. A."/>
            <person name="Jaron S. K."/>
        </authorList>
    </citation>
    <scope>NUCLEOTIDE SEQUENCE</scope>
</reference>
<evidence type="ECO:0000313" key="2">
    <source>
        <dbReference type="Proteomes" id="UP000708208"/>
    </source>
</evidence>
<dbReference type="Proteomes" id="UP000708208">
    <property type="component" value="Unassembled WGS sequence"/>
</dbReference>
<comment type="caution">
    <text evidence="1">The sequence shown here is derived from an EMBL/GenBank/DDBJ whole genome shotgun (WGS) entry which is preliminary data.</text>
</comment>
<dbReference type="AlphaFoldDB" id="A0A8J2KKM3"/>